<dbReference type="PANTHER" id="PTHR37042">
    <property type="entry name" value="OUTER MEMBRANE PROTEIN RV1973"/>
    <property type="match status" value="1"/>
</dbReference>
<dbReference type="STRING" id="161355.PS9374_02037"/>
<comment type="subcellular location">
    <subcellularLocation>
        <location evidence="1">Membrane</location>
    </subcellularLocation>
</comment>
<evidence type="ECO:0000256" key="1">
    <source>
        <dbReference type="ARBA" id="ARBA00004370"/>
    </source>
</evidence>
<protein>
    <submittedName>
        <fullName evidence="3">H domain protein</fullName>
    </submittedName>
</protein>
<accession>A0A161LKE6</accession>
<proteinExistence type="predicted"/>
<dbReference type="PANTHER" id="PTHR37042:SF4">
    <property type="entry name" value="OUTER MEMBRANE PROTEIN RV1973"/>
    <property type="match status" value="1"/>
</dbReference>
<gene>
    <name evidence="3" type="ORF">PS9374_02037</name>
</gene>
<keyword evidence="2" id="KW-0472">Membrane</keyword>
<keyword evidence="4" id="KW-1185">Reference proteome</keyword>
<evidence type="ECO:0000313" key="4">
    <source>
        <dbReference type="Proteomes" id="UP000077701"/>
    </source>
</evidence>
<name>A0A161LKE6_9ACTN</name>
<comment type="caution">
    <text evidence="3">The sequence shown here is derived from an EMBL/GenBank/DDBJ whole genome shotgun (WGS) entry which is preliminary data.</text>
</comment>
<reference evidence="3 4" key="1">
    <citation type="journal article" date="2016" name="Genome Announc.">
        <title>Draft Genome Sequence of Planomonospora sphaerica JCM9374, a Rare Actinomycete.</title>
        <authorList>
            <person name="Dohra H."/>
            <person name="Suzuki T."/>
            <person name="Inoue Y."/>
            <person name="Kodani S."/>
        </authorList>
    </citation>
    <scope>NUCLEOTIDE SEQUENCE [LARGE SCALE GENOMIC DNA]</scope>
    <source>
        <strain evidence="3 4">JCM 9374</strain>
    </source>
</reference>
<dbReference type="Proteomes" id="UP000077701">
    <property type="component" value="Unassembled WGS sequence"/>
</dbReference>
<reference evidence="4" key="2">
    <citation type="submission" date="2016-04" db="EMBL/GenBank/DDBJ databases">
        <title>Planomonospora sphaerica JCM9374 whole genome shotgun sequence.</title>
        <authorList>
            <person name="Suzuki T."/>
            <person name="Dohra H."/>
            <person name="Kodani S."/>
        </authorList>
    </citation>
    <scope>NUCLEOTIDE SEQUENCE [LARGE SCALE GENOMIC DNA]</scope>
    <source>
        <strain evidence="4">JCM 9374</strain>
    </source>
</reference>
<dbReference type="AlphaFoldDB" id="A0A161LKE6"/>
<evidence type="ECO:0000313" key="3">
    <source>
        <dbReference type="EMBL" id="GAT66387.1"/>
    </source>
</evidence>
<evidence type="ECO:0000256" key="2">
    <source>
        <dbReference type="ARBA" id="ARBA00023136"/>
    </source>
</evidence>
<dbReference type="OrthoDB" id="3536396at2"/>
<sequence>MTRVSLVVGGVLTAVALVLAGAVGVMLVDLDRLRADEEAGREALAAVRSVASDMLSYDHRTIEQDLARAAGYATGELTEHYRRLSTTLSPTARRQQAVQSVTVSGAAVESAGSDRVEVLLFMNVSTVKTPAGEKAPRRQVSQSRARFVMVKKGSRWLVAELSTLLGDPPPP</sequence>
<dbReference type="RefSeq" id="WP_068896527.1">
    <property type="nucleotide sequence ID" value="NZ_BDCX01000004.1"/>
</dbReference>
<dbReference type="GO" id="GO:0016020">
    <property type="term" value="C:membrane"/>
    <property type="evidence" value="ECO:0007669"/>
    <property type="project" value="UniProtKB-SubCell"/>
</dbReference>
<organism evidence="3 4">
    <name type="scientific">Planomonospora sphaerica</name>
    <dbReference type="NCBI Taxonomy" id="161355"/>
    <lineage>
        <taxon>Bacteria</taxon>
        <taxon>Bacillati</taxon>
        <taxon>Actinomycetota</taxon>
        <taxon>Actinomycetes</taxon>
        <taxon>Streptosporangiales</taxon>
        <taxon>Streptosporangiaceae</taxon>
        <taxon>Planomonospora</taxon>
    </lineage>
</organism>
<dbReference type="EMBL" id="BDCX01000004">
    <property type="protein sequence ID" value="GAT66387.1"/>
    <property type="molecule type" value="Genomic_DNA"/>
</dbReference>